<evidence type="ECO:0000313" key="1">
    <source>
        <dbReference type="EMBL" id="RFA31959.1"/>
    </source>
</evidence>
<gene>
    <name evidence="1" type="ORF">CAI16_19430</name>
</gene>
<sequence length="285" mass="34406">MKYINCVEDISIDYTSLARSLYFKYNTFMQDANVWEMMEYIMPTQLYNTISHLKKDVIGHELINDFVMRYYPGEYIVKYFLLKRYINNNDEVSAFEINMINSRLDVGRINGYSYAYEIKTEFDTLDKLNKQIEDYSKVFEYIYIVIHRCHLNKAVKMIPDHCGIITYRIVDGELKFNFYKKVRKNKYLSKDNQVKTLNSKELTQMLKELKSKEIPAERHLKEEIIKKYSQRKVNAIYKKILKERYRNKWRNLKQNFNDINPIDIQAIFKSGIDPKFVYFKNSFNV</sequence>
<dbReference type="Proteomes" id="UP000256488">
    <property type="component" value="Unassembled WGS sequence"/>
</dbReference>
<reference evidence="1 2" key="1">
    <citation type="submission" date="2017-05" db="EMBL/GenBank/DDBJ databases">
        <title>Virgibacillus sp. AK90 isolated from a saltern of Kakinada, India.</title>
        <authorList>
            <person name="Gupta V."/>
            <person name="Sidhu C."/>
            <person name="Korpole S."/>
            <person name="Pinnaka A.K."/>
        </authorList>
    </citation>
    <scope>NUCLEOTIDE SEQUENCE [LARGE SCALE GENOMIC DNA]</scope>
    <source>
        <strain evidence="1 2">AK90</strain>
    </source>
</reference>
<dbReference type="EMBL" id="NFZX01000089">
    <property type="protein sequence ID" value="RFA31959.1"/>
    <property type="molecule type" value="Genomic_DNA"/>
</dbReference>
<name>A0A3E0WHN5_9BACI</name>
<organism evidence="1 2">
    <name type="scientific">Virgibacillus dokdonensis</name>
    <dbReference type="NCBI Taxonomy" id="302167"/>
    <lineage>
        <taxon>Bacteria</taxon>
        <taxon>Bacillati</taxon>
        <taxon>Bacillota</taxon>
        <taxon>Bacilli</taxon>
        <taxon>Bacillales</taxon>
        <taxon>Bacillaceae</taxon>
        <taxon>Virgibacillus</taxon>
    </lineage>
</organism>
<dbReference type="RefSeq" id="WP_116279710.1">
    <property type="nucleotide sequence ID" value="NZ_NFZX01000089.1"/>
</dbReference>
<accession>A0A3E0WHN5</accession>
<evidence type="ECO:0000313" key="2">
    <source>
        <dbReference type="Proteomes" id="UP000256488"/>
    </source>
</evidence>
<dbReference type="AlphaFoldDB" id="A0A3E0WHN5"/>
<evidence type="ECO:0008006" key="3">
    <source>
        <dbReference type="Google" id="ProtNLM"/>
    </source>
</evidence>
<dbReference type="NCBIfam" id="NF033832">
    <property type="entry name" value="sce7726_fam"/>
    <property type="match status" value="1"/>
</dbReference>
<comment type="caution">
    <text evidence="1">The sequence shown here is derived from an EMBL/GenBank/DDBJ whole genome shotgun (WGS) entry which is preliminary data.</text>
</comment>
<protein>
    <recommendedName>
        <fullName evidence="3">Sce7726 family protein</fullName>
    </recommendedName>
</protein>
<dbReference type="InterPro" id="IPR047729">
    <property type="entry name" value="Sce7726-like"/>
</dbReference>
<proteinExistence type="predicted"/>